<dbReference type="AlphaFoldDB" id="A0A820GPA6"/>
<evidence type="ECO:0000313" key="1">
    <source>
        <dbReference type="EMBL" id="CAF4280438.1"/>
    </source>
</evidence>
<name>A0A820GPA6_9BILA</name>
<gene>
    <name evidence="1" type="ORF">OVN521_LOCUS30554</name>
</gene>
<dbReference type="EMBL" id="CAJOBG010010561">
    <property type="protein sequence ID" value="CAF4280438.1"/>
    <property type="molecule type" value="Genomic_DNA"/>
</dbReference>
<dbReference type="Proteomes" id="UP000663866">
    <property type="component" value="Unassembled WGS sequence"/>
</dbReference>
<keyword evidence="2" id="KW-1185">Reference proteome</keyword>
<accession>A0A820GPA6</accession>
<reference evidence="1" key="1">
    <citation type="submission" date="2021-02" db="EMBL/GenBank/DDBJ databases">
        <authorList>
            <person name="Nowell W R."/>
        </authorList>
    </citation>
    <scope>NUCLEOTIDE SEQUENCE</scope>
</reference>
<protein>
    <submittedName>
        <fullName evidence="1">Uncharacterized protein</fullName>
    </submittedName>
</protein>
<evidence type="ECO:0000313" key="2">
    <source>
        <dbReference type="Proteomes" id="UP000663866"/>
    </source>
</evidence>
<organism evidence="1 2">
    <name type="scientific">Rotaria magnacalcarata</name>
    <dbReference type="NCBI Taxonomy" id="392030"/>
    <lineage>
        <taxon>Eukaryota</taxon>
        <taxon>Metazoa</taxon>
        <taxon>Spiralia</taxon>
        <taxon>Gnathifera</taxon>
        <taxon>Rotifera</taxon>
        <taxon>Eurotatoria</taxon>
        <taxon>Bdelloidea</taxon>
        <taxon>Philodinida</taxon>
        <taxon>Philodinidae</taxon>
        <taxon>Rotaria</taxon>
    </lineage>
</organism>
<comment type="caution">
    <text evidence="1">The sequence shown here is derived from an EMBL/GenBank/DDBJ whole genome shotgun (WGS) entry which is preliminary data.</text>
</comment>
<proteinExistence type="predicted"/>
<sequence>GYDPTFVGEHDCFVCNNSHTMACSILHFPHSHKDTTCQGRAIFTGNGQFQTSDIEIYRLASFLLWNSFVSD</sequence>
<feature type="non-terminal residue" evidence="1">
    <location>
        <position position="1"/>
    </location>
</feature>